<evidence type="ECO:0000256" key="1">
    <source>
        <dbReference type="SAM" id="SignalP"/>
    </source>
</evidence>
<dbReference type="EMBL" id="MU167267">
    <property type="protein sequence ID" value="KAG0146008.1"/>
    <property type="molecule type" value="Genomic_DNA"/>
</dbReference>
<proteinExistence type="predicted"/>
<dbReference type="Proteomes" id="UP000886653">
    <property type="component" value="Unassembled WGS sequence"/>
</dbReference>
<keyword evidence="3" id="KW-1185">Reference proteome</keyword>
<comment type="caution">
    <text evidence="2">The sequence shown here is derived from an EMBL/GenBank/DDBJ whole genome shotgun (WGS) entry which is preliminary data.</text>
</comment>
<gene>
    <name evidence="2" type="ORF">CROQUDRAFT_93190</name>
</gene>
<keyword evidence="1" id="KW-0732">Signal</keyword>
<name>A0A9P6NHE9_9BASI</name>
<protein>
    <submittedName>
        <fullName evidence="2">Uncharacterized protein</fullName>
    </submittedName>
</protein>
<dbReference type="AlphaFoldDB" id="A0A9P6NHE9"/>
<organism evidence="2 3">
    <name type="scientific">Cronartium quercuum f. sp. fusiforme G11</name>
    <dbReference type="NCBI Taxonomy" id="708437"/>
    <lineage>
        <taxon>Eukaryota</taxon>
        <taxon>Fungi</taxon>
        <taxon>Dikarya</taxon>
        <taxon>Basidiomycota</taxon>
        <taxon>Pucciniomycotina</taxon>
        <taxon>Pucciniomycetes</taxon>
        <taxon>Pucciniales</taxon>
        <taxon>Coleosporiaceae</taxon>
        <taxon>Cronartium</taxon>
    </lineage>
</organism>
<evidence type="ECO:0000313" key="2">
    <source>
        <dbReference type="EMBL" id="KAG0146008.1"/>
    </source>
</evidence>
<sequence>MLLIMLLGLLLADEEQSFKKLDRRHTRFVLAGRKNDNQTLTPPKYCRTDVHKWAALEVRGCGSIPAGTVTWVGCLAEAAAKIRAKHTPAVQCHTAVAVLNYKQIPTKPPTSMSGDFLRQAVTKALATQCSIDFKGTNPPHETFPANHNKTDNQYLDPNSPWSVEVRFGAVDPGKTRGCATFRIQS</sequence>
<accession>A0A9P6NHE9</accession>
<evidence type="ECO:0000313" key="3">
    <source>
        <dbReference type="Proteomes" id="UP000886653"/>
    </source>
</evidence>
<feature type="signal peptide" evidence="1">
    <location>
        <begin position="1"/>
        <end position="17"/>
    </location>
</feature>
<reference evidence="2" key="1">
    <citation type="submission" date="2013-11" db="EMBL/GenBank/DDBJ databases">
        <title>Genome sequence of the fusiform rust pathogen reveals effectors for host alternation and coevolution with pine.</title>
        <authorList>
            <consortium name="DOE Joint Genome Institute"/>
            <person name="Smith K."/>
            <person name="Pendleton A."/>
            <person name="Kubisiak T."/>
            <person name="Anderson C."/>
            <person name="Salamov A."/>
            <person name="Aerts A."/>
            <person name="Riley R."/>
            <person name="Clum A."/>
            <person name="Lindquist E."/>
            <person name="Ence D."/>
            <person name="Campbell M."/>
            <person name="Kronenberg Z."/>
            <person name="Feau N."/>
            <person name="Dhillon B."/>
            <person name="Hamelin R."/>
            <person name="Burleigh J."/>
            <person name="Smith J."/>
            <person name="Yandell M."/>
            <person name="Nelson C."/>
            <person name="Grigoriev I."/>
            <person name="Davis J."/>
        </authorList>
    </citation>
    <scope>NUCLEOTIDE SEQUENCE</scope>
    <source>
        <strain evidence="2">G11</strain>
    </source>
</reference>
<feature type="chain" id="PRO_5040242947" evidence="1">
    <location>
        <begin position="18"/>
        <end position="185"/>
    </location>
</feature>